<proteinExistence type="predicted"/>
<reference evidence="5" key="1">
    <citation type="submission" date="2019-03" db="EMBL/GenBank/DDBJ databases">
        <authorList>
            <person name="Danneels B."/>
        </authorList>
    </citation>
    <scope>NUCLEOTIDE SEQUENCE</scope>
</reference>
<gene>
    <name evidence="5" type="ORF">AMP9_1610</name>
</gene>
<dbReference type="EMBL" id="CAADHY010000018">
    <property type="protein sequence ID" value="VFR24011.1"/>
    <property type="molecule type" value="Genomic_DNA"/>
</dbReference>
<dbReference type="InterPro" id="IPR051458">
    <property type="entry name" value="Cyt/Met_Dipeptidase"/>
</dbReference>
<keyword evidence="3" id="KW-0378">Hydrolase</keyword>
<dbReference type="Gene3D" id="3.40.630.10">
    <property type="entry name" value="Zn peptidases"/>
    <property type="match status" value="1"/>
</dbReference>
<dbReference type="GO" id="GO:0008233">
    <property type="term" value="F:peptidase activity"/>
    <property type="evidence" value="ECO:0007669"/>
    <property type="project" value="UniProtKB-KW"/>
</dbReference>
<sequence length="489" mass="51435">MALAYRLDPPLIAQAGPAPACAPDAAMSRSQSLALAAAYFDDGRFLSDLERRVACPTESDGGTVPPSLEQYLRAEMAPALTPLGFDCQILGNPSPRGGPLLIARRVEAPGLPTVLTYGHGDVVNGQVGKWRAGLDPWRVTVEDGKWYGRGTADNKGQHTVNLGGLAAAIAARDGKLGYNVTVLIETGEEAGSPGLNDFCAAQAQALDADLFIGCDGPRVRADLPTLFLGSRGMVNFTLSLRCRERAYHSGNWGGVITNPATVLANALASMVDARGVLGVEGLRAPAVTDAVRAALDGLPIGGDVNDPALDPAWGEPGMTPAERLVAWNTLEVLALGAGSAERPVNAIPPAAVAHCQLRFVVGTDWTNLAQHLRRHLDERGFQAIDIDVTMQTAATRLDVEHPWVRWAQGSLAGTTGNAPAVMPNLAGSLPNDAFADVLGLPTLWVPHSYPACAQHGPDEHLLPAIAREGLQIMAGLYWDLGEAGAPWRA</sequence>
<evidence type="ECO:0000259" key="4">
    <source>
        <dbReference type="Pfam" id="PF07687"/>
    </source>
</evidence>
<dbReference type="Pfam" id="PF01546">
    <property type="entry name" value="Peptidase_M20"/>
    <property type="match status" value="1"/>
</dbReference>
<dbReference type="GO" id="GO:0046872">
    <property type="term" value="F:metal ion binding"/>
    <property type="evidence" value="ECO:0007669"/>
    <property type="project" value="UniProtKB-KW"/>
</dbReference>
<evidence type="ECO:0000256" key="1">
    <source>
        <dbReference type="ARBA" id="ARBA00022670"/>
    </source>
</evidence>
<dbReference type="PANTHER" id="PTHR43270">
    <property type="entry name" value="BETA-ALA-HIS DIPEPTIDASE"/>
    <property type="match status" value="1"/>
</dbReference>
<dbReference type="AlphaFoldDB" id="A0A484PFV4"/>
<dbReference type="InterPro" id="IPR011650">
    <property type="entry name" value="Peptidase_M20_dimer"/>
</dbReference>
<name>A0A484PFV4_9ZZZZ</name>
<dbReference type="NCBIfam" id="NF005478">
    <property type="entry name" value="PRK07079.1"/>
    <property type="match status" value="1"/>
</dbReference>
<dbReference type="InterPro" id="IPR002933">
    <property type="entry name" value="Peptidase_M20"/>
</dbReference>
<dbReference type="PANTHER" id="PTHR43270:SF12">
    <property type="entry name" value="SUCCINYL-DIAMINOPIMELATE DESUCCINYLASE"/>
    <property type="match status" value="1"/>
</dbReference>
<feature type="domain" description="Peptidase M20 dimerisation" evidence="4">
    <location>
        <begin position="229"/>
        <end position="379"/>
    </location>
</feature>
<dbReference type="Pfam" id="PF07687">
    <property type="entry name" value="M20_dimer"/>
    <property type="match status" value="1"/>
</dbReference>
<dbReference type="SUPFAM" id="SSF53187">
    <property type="entry name" value="Zn-dependent exopeptidases"/>
    <property type="match status" value="1"/>
</dbReference>
<evidence type="ECO:0000256" key="3">
    <source>
        <dbReference type="ARBA" id="ARBA00022801"/>
    </source>
</evidence>
<dbReference type="GO" id="GO:0006508">
    <property type="term" value="P:proteolysis"/>
    <property type="evidence" value="ECO:0007669"/>
    <property type="project" value="UniProtKB-KW"/>
</dbReference>
<protein>
    <submittedName>
        <fullName evidence="5">Acetylornithine deacetylase/Succinyl-diaminopimelate desuccinylase and related deacylases</fullName>
    </submittedName>
</protein>
<organism evidence="5">
    <name type="scientific">plant metagenome</name>
    <dbReference type="NCBI Taxonomy" id="1297885"/>
    <lineage>
        <taxon>unclassified sequences</taxon>
        <taxon>metagenomes</taxon>
        <taxon>organismal metagenomes</taxon>
    </lineage>
</organism>
<evidence type="ECO:0000256" key="2">
    <source>
        <dbReference type="ARBA" id="ARBA00022723"/>
    </source>
</evidence>
<dbReference type="Gene3D" id="3.30.70.360">
    <property type="match status" value="1"/>
</dbReference>
<keyword evidence="2" id="KW-0479">Metal-binding</keyword>
<evidence type="ECO:0000313" key="5">
    <source>
        <dbReference type="EMBL" id="VFR24011.1"/>
    </source>
</evidence>
<keyword evidence="1" id="KW-0645">Protease</keyword>
<accession>A0A484PFV4</accession>